<dbReference type="Proteomes" id="UP000438429">
    <property type="component" value="Unassembled WGS sequence"/>
</dbReference>
<evidence type="ECO:0000313" key="3">
    <source>
        <dbReference type="Proteomes" id="UP000438429"/>
    </source>
</evidence>
<keyword evidence="1" id="KW-0472">Membrane</keyword>
<comment type="caution">
    <text evidence="2">The sequence shown here is derived from an EMBL/GenBank/DDBJ whole genome shotgun (WGS) entry which is preliminary data.</text>
</comment>
<gene>
    <name evidence="2" type="ORF">F2P81_007936</name>
</gene>
<evidence type="ECO:0000256" key="1">
    <source>
        <dbReference type="SAM" id="Phobius"/>
    </source>
</evidence>
<evidence type="ECO:0000313" key="2">
    <source>
        <dbReference type="EMBL" id="KAF0039701.1"/>
    </source>
</evidence>
<protein>
    <submittedName>
        <fullName evidence="2">Uncharacterized protein</fullName>
    </submittedName>
</protein>
<organism evidence="2 3">
    <name type="scientific">Scophthalmus maximus</name>
    <name type="common">Turbot</name>
    <name type="synonym">Psetta maxima</name>
    <dbReference type="NCBI Taxonomy" id="52904"/>
    <lineage>
        <taxon>Eukaryota</taxon>
        <taxon>Metazoa</taxon>
        <taxon>Chordata</taxon>
        <taxon>Craniata</taxon>
        <taxon>Vertebrata</taxon>
        <taxon>Euteleostomi</taxon>
        <taxon>Actinopterygii</taxon>
        <taxon>Neopterygii</taxon>
        <taxon>Teleostei</taxon>
        <taxon>Neoteleostei</taxon>
        <taxon>Acanthomorphata</taxon>
        <taxon>Carangaria</taxon>
        <taxon>Pleuronectiformes</taxon>
        <taxon>Pleuronectoidei</taxon>
        <taxon>Scophthalmidae</taxon>
        <taxon>Scophthalmus</taxon>
    </lineage>
</organism>
<name>A0A6A4T9N9_SCOMX</name>
<keyword evidence="1" id="KW-1133">Transmembrane helix</keyword>
<dbReference type="AlphaFoldDB" id="A0A6A4T9N9"/>
<keyword evidence="1" id="KW-0812">Transmembrane</keyword>
<sequence>MTHSIITIVKFVLSQRDGKCNCVAMQNVHIGPFPRFRRKTLFGISMTAGISLGRSMSKHTGGFRMRSICTIFMCCHYVNLRFTVNDETLCPSVPFGGKGLNLTLYISTDLKPLFSIMFLAFIHFTFLFLTEQEPR</sequence>
<proteinExistence type="predicted"/>
<dbReference type="EMBL" id="VEVO01000007">
    <property type="protein sequence ID" value="KAF0039701.1"/>
    <property type="molecule type" value="Genomic_DNA"/>
</dbReference>
<reference evidence="2 3" key="1">
    <citation type="submission" date="2019-06" db="EMBL/GenBank/DDBJ databases">
        <title>Draft genomes of female and male turbot (Scophthalmus maximus).</title>
        <authorList>
            <person name="Xu H."/>
            <person name="Xu X.-W."/>
            <person name="Shao C."/>
            <person name="Chen S."/>
        </authorList>
    </citation>
    <scope>NUCLEOTIDE SEQUENCE [LARGE SCALE GENOMIC DNA]</scope>
    <source>
        <strain evidence="2">Ysfricsl-2016a</strain>
        <tissue evidence="2">Blood</tissue>
    </source>
</reference>
<accession>A0A6A4T9N9</accession>
<feature type="transmembrane region" description="Helical" evidence="1">
    <location>
        <begin position="112"/>
        <end position="130"/>
    </location>
</feature>